<evidence type="ECO:0000256" key="6">
    <source>
        <dbReference type="ARBA" id="ARBA00022729"/>
    </source>
</evidence>
<keyword evidence="5" id="KW-0812">Transmembrane</keyword>
<keyword evidence="3" id="KW-1003">Cell membrane</keyword>
<evidence type="ECO:0000256" key="9">
    <source>
        <dbReference type="ARBA" id="ARBA00023065"/>
    </source>
</evidence>
<dbReference type="SUPFAM" id="SSF52058">
    <property type="entry name" value="L domain-like"/>
    <property type="match status" value="1"/>
</dbReference>
<dbReference type="PANTHER" id="PTHR46473">
    <property type="entry name" value="GH08155P"/>
    <property type="match status" value="1"/>
</dbReference>
<dbReference type="AlphaFoldDB" id="T1HWJ4"/>
<keyword evidence="12" id="KW-0407">Ion channel</keyword>
<accession>T1HWJ4</accession>
<dbReference type="SMART" id="SM00369">
    <property type="entry name" value="LRR_TYP"/>
    <property type="match status" value="3"/>
</dbReference>
<dbReference type="InterPro" id="IPR032675">
    <property type="entry name" value="LRR_dom_sf"/>
</dbReference>
<dbReference type="eggNOG" id="KOG0620">
    <property type="taxonomic scope" value="Eukaryota"/>
</dbReference>
<keyword evidence="9" id="KW-0406">Ion transport</keyword>
<dbReference type="HOGENOM" id="CLU_931614_0_0_1"/>
<evidence type="ECO:0000256" key="11">
    <source>
        <dbReference type="ARBA" id="ARBA00023157"/>
    </source>
</evidence>
<evidence type="ECO:0000256" key="8">
    <source>
        <dbReference type="ARBA" id="ARBA00022989"/>
    </source>
</evidence>
<dbReference type="Gene3D" id="3.80.10.10">
    <property type="entry name" value="Ribonuclease Inhibitor"/>
    <property type="match status" value="1"/>
</dbReference>
<dbReference type="STRING" id="13249.T1HWJ4"/>
<proteinExistence type="predicted"/>
<name>T1HWJ4_RHOPR</name>
<keyword evidence="8" id="KW-1133">Transmembrane helix</keyword>
<keyword evidence="10" id="KW-0472">Membrane</keyword>
<dbReference type="PANTHER" id="PTHR46473:SF10">
    <property type="entry name" value="LD45603P-RELATED"/>
    <property type="match status" value="1"/>
</dbReference>
<keyword evidence="6" id="KW-0732">Signal</keyword>
<evidence type="ECO:0000313" key="14">
    <source>
        <dbReference type="Proteomes" id="UP000015103"/>
    </source>
</evidence>
<sequence length="299" mass="34533">MHEFEKGTNFVKHLGEGVQDFKRKTCQNHEEHKGDIEIKKGLYENTCTGEMFVELNGQGLSTFPWQNFKDAKNLVYIYLSDNHIKQIDGAMFAAFPNLKYLDLRDNELNSFPKEVLNHPNLNTILLDGNEITELPLELGSLSNLRGLFIHGNPITFPSNEILELNKHDLINYFRRCWKEQTHEVPLHEPAKKKMSTNYSKLKTFKPIEDVGKFVSRKMKSRDVVDQILADSVLKKIEKQNNILQKKKQLSEELMKLQEALDSVPRKPIPSSTMDTASIREMMASRIEEIKAVTKFTDLL</sequence>
<dbReference type="InterPro" id="IPR051432">
    <property type="entry name" value="KCNMA1_auxiliary"/>
</dbReference>
<reference evidence="13" key="1">
    <citation type="submission" date="2015-05" db="UniProtKB">
        <authorList>
            <consortium name="EnsemblMetazoa"/>
        </authorList>
    </citation>
    <scope>IDENTIFICATION</scope>
</reference>
<keyword evidence="14" id="KW-1185">Reference proteome</keyword>
<keyword evidence="4" id="KW-0433">Leucine-rich repeat</keyword>
<dbReference type="GO" id="GO:0005886">
    <property type="term" value="C:plasma membrane"/>
    <property type="evidence" value="ECO:0007669"/>
    <property type="project" value="UniProtKB-SubCell"/>
</dbReference>
<evidence type="ECO:0000256" key="10">
    <source>
        <dbReference type="ARBA" id="ARBA00023136"/>
    </source>
</evidence>
<dbReference type="PROSITE" id="PS51450">
    <property type="entry name" value="LRR"/>
    <property type="match status" value="1"/>
</dbReference>
<dbReference type="VEuPathDB" id="VectorBase:RPRC008414"/>
<dbReference type="Pfam" id="PF13855">
    <property type="entry name" value="LRR_8"/>
    <property type="match status" value="1"/>
</dbReference>
<evidence type="ECO:0000256" key="5">
    <source>
        <dbReference type="ARBA" id="ARBA00022692"/>
    </source>
</evidence>
<keyword evidence="2" id="KW-0813">Transport</keyword>
<dbReference type="InterPro" id="IPR001611">
    <property type="entry name" value="Leu-rich_rpt"/>
</dbReference>
<comment type="subcellular location">
    <subcellularLocation>
        <location evidence="1">Cell membrane</location>
        <topology evidence="1">Single-pass membrane protein</topology>
    </subcellularLocation>
</comment>
<evidence type="ECO:0000313" key="13">
    <source>
        <dbReference type="EnsemblMetazoa" id="RPRC008414-PA"/>
    </source>
</evidence>
<dbReference type="InterPro" id="IPR003591">
    <property type="entry name" value="Leu-rich_rpt_typical-subtyp"/>
</dbReference>
<evidence type="ECO:0000256" key="7">
    <source>
        <dbReference type="ARBA" id="ARBA00022737"/>
    </source>
</evidence>
<evidence type="ECO:0000256" key="2">
    <source>
        <dbReference type="ARBA" id="ARBA00022448"/>
    </source>
</evidence>
<keyword evidence="11" id="KW-1015">Disulfide bond</keyword>
<protein>
    <submittedName>
        <fullName evidence="13">Leucine-rich repeat protein soc-2 homolog</fullName>
    </submittedName>
</protein>
<evidence type="ECO:0000256" key="1">
    <source>
        <dbReference type="ARBA" id="ARBA00004162"/>
    </source>
</evidence>
<dbReference type="InParanoid" id="T1HWJ4"/>
<dbReference type="Proteomes" id="UP000015103">
    <property type="component" value="Unassembled WGS sequence"/>
</dbReference>
<organism evidence="13 14">
    <name type="scientific">Rhodnius prolixus</name>
    <name type="common">Triatomid bug</name>
    <dbReference type="NCBI Taxonomy" id="13249"/>
    <lineage>
        <taxon>Eukaryota</taxon>
        <taxon>Metazoa</taxon>
        <taxon>Ecdysozoa</taxon>
        <taxon>Arthropoda</taxon>
        <taxon>Hexapoda</taxon>
        <taxon>Insecta</taxon>
        <taxon>Pterygota</taxon>
        <taxon>Neoptera</taxon>
        <taxon>Paraneoptera</taxon>
        <taxon>Hemiptera</taxon>
        <taxon>Heteroptera</taxon>
        <taxon>Panheteroptera</taxon>
        <taxon>Cimicomorpha</taxon>
        <taxon>Reduviidae</taxon>
        <taxon>Triatominae</taxon>
        <taxon>Rhodnius</taxon>
    </lineage>
</organism>
<keyword evidence="7" id="KW-0677">Repeat</keyword>
<evidence type="ECO:0000256" key="4">
    <source>
        <dbReference type="ARBA" id="ARBA00022614"/>
    </source>
</evidence>
<evidence type="ECO:0000256" key="12">
    <source>
        <dbReference type="ARBA" id="ARBA00023303"/>
    </source>
</evidence>
<dbReference type="EMBL" id="ACPB03009974">
    <property type="status" value="NOT_ANNOTATED_CDS"/>
    <property type="molecule type" value="Genomic_DNA"/>
</dbReference>
<dbReference type="GO" id="GO:0034220">
    <property type="term" value="P:monoatomic ion transmembrane transport"/>
    <property type="evidence" value="ECO:0007669"/>
    <property type="project" value="UniProtKB-KW"/>
</dbReference>
<evidence type="ECO:0000256" key="3">
    <source>
        <dbReference type="ARBA" id="ARBA00022475"/>
    </source>
</evidence>
<dbReference type="EnsemblMetazoa" id="RPRC008414-RA">
    <property type="protein sequence ID" value="RPRC008414-PA"/>
    <property type="gene ID" value="RPRC008414"/>
</dbReference>